<accession>A0A426DK08</accession>
<sequence length="565" mass="64235">MRKKMPLRLLFVFLSVALIPVLIFSASMQLYTLKIEKKDMEKRIDSNLNTSNQGLEMVFEKYTTILYDLCTDKEILNMVERIDAAGDEEEESTRMLQYRLEEICSRYEGIKGIMISLTDGRTVFYDGLGSSSVSSPWIEELGIPEVKMGNVYRGISEPVIDNGKEIYLFQIAGNLESYGAGGKHQAAAVINIEEEQICKVLNSGGFRHGYLLDGDIVVSAPSKSDIGCRCKEVMDTETNQYTCLFNQASGFTICNIQPVRAYKDLLHIQYLILGIIVLVSGFVVVILAYLIRKPYLKVVNDYVDAMSRVEKGDFTVRAREKTRIIPDMGRIENKFNSMIIYIQRQVELGKQATQERKRVQATTLEAQIAPHFLYNALDMINWKAIENEQYEISEMLGILGDILRYSVKNIDDMTTLRTEFQWLEHYVWLGNVELSRKTKLKLEVPEELMELRIHKLLLQPFIENALKYAFLNKGGNDVLVVGVGLAGGQIHITIEDNGKGIEAGLLRKLNDETADMGEHVGIANVRKRLKLYYGEEAVVYFESILDSYTRIHLFIPLMAEMQSNG</sequence>
<dbReference type="PANTHER" id="PTHR34220:SF7">
    <property type="entry name" value="SENSOR HISTIDINE KINASE YPDA"/>
    <property type="match status" value="1"/>
</dbReference>
<organism evidence="7 8">
    <name type="scientific">Schaedlerella arabinosiphila</name>
    <dbReference type="NCBI Taxonomy" id="2044587"/>
    <lineage>
        <taxon>Bacteria</taxon>
        <taxon>Bacillati</taxon>
        <taxon>Bacillota</taxon>
        <taxon>Clostridia</taxon>
        <taxon>Lachnospirales</taxon>
        <taxon>Lachnospiraceae</taxon>
        <taxon>Schaedlerella</taxon>
    </lineage>
</organism>
<comment type="caution">
    <text evidence="7">The sequence shown here is derived from an EMBL/GenBank/DDBJ whole genome shotgun (WGS) entry which is preliminary data.</text>
</comment>
<keyword evidence="5" id="KW-0472">Membrane</keyword>
<gene>
    <name evidence="7" type="ORF">EBB54_17720</name>
</gene>
<dbReference type="PANTHER" id="PTHR34220">
    <property type="entry name" value="SENSOR HISTIDINE KINASE YPDA"/>
    <property type="match status" value="1"/>
</dbReference>
<dbReference type="Pfam" id="PF02518">
    <property type="entry name" value="HATPase_c"/>
    <property type="match status" value="1"/>
</dbReference>
<proteinExistence type="predicted"/>
<keyword evidence="5" id="KW-1133">Transmembrane helix</keyword>
<keyword evidence="5" id="KW-0812">Transmembrane</keyword>
<keyword evidence="4 7" id="KW-0418">Kinase</keyword>
<feature type="domain" description="HAMP" evidence="6">
    <location>
        <begin position="293"/>
        <end position="347"/>
    </location>
</feature>
<evidence type="ECO:0000259" key="6">
    <source>
        <dbReference type="PROSITE" id="PS50885"/>
    </source>
</evidence>
<keyword evidence="3" id="KW-0808">Transferase</keyword>
<evidence type="ECO:0000256" key="3">
    <source>
        <dbReference type="ARBA" id="ARBA00022679"/>
    </source>
</evidence>
<dbReference type="AlphaFoldDB" id="A0A426DK08"/>
<dbReference type="Gene3D" id="6.10.340.10">
    <property type="match status" value="1"/>
</dbReference>
<dbReference type="Proteomes" id="UP000274920">
    <property type="component" value="Unassembled WGS sequence"/>
</dbReference>
<dbReference type="GO" id="GO:0016020">
    <property type="term" value="C:membrane"/>
    <property type="evidence" value="ECO:0007669"/>
    <property type="project" value="UniProtKB-SubCell"/>
</dbReference>
<dbReference type="PROSITE" id="PS50885">
    <property type="entry name" value="HAMP"/>
    <property type="match status" value="1"/>
</dbReference>
<dbReference type="SUPFAM" id="SSF55874">
    <property type="entry name" value="ATPase domain of HSP90 chaperone/DNA topoisomerase II/histidine kinase"/>
    <property type="match status" value="1"/>
</dbReference>
<evidence type="ECO:0000313" key="7">
    <source>
        <dbReference type="EMBL" id="RRK32981.1"/>
    </source>
</evidence>
<dbReference type="InterPro" id="IPR010559">
    <property type="entry name" value="Sig_transdc_His_kin_internal"/>
</dbReference>
<dbReference type="InterPro" id="IPR036890">
    <property type="entry name" value="HATPase_C_sf"/>
</dbReference>
<reference evidence="7" key="1">
    <citation type="submission" date="2018-10" db="EMBL/GenBank/DDBJ databases">
        <title>Schaedlerella arabinophila gen. nov. sp. nov., isolated from the mouse intestinal tract and comparative analysis with the genome of the closely related altered Schaedler flora strain ASF502.</title>
        <authorList>
            <person name="Miyake S."/>
            <person name="Soh M."/>
            <person name="Seedorf H."/>
        </authorList>
    </citation>
    <scope>NUCLEOTIDE SEQUENCE [LARGE SCALE GENOMIC DNA]</scope>
    <source>
        <strain evidence="7">DSM 106076</strain>
    </source>
</reference>
<comment type="subcellular location">
    <subcellularLocation>
        <location evidence="1">Membrane</location>
    </subcellularLocation>
</comment>
<evidence type="ECO:0000256" key="2">
    <source>
        <dbReference type="ARBA" id="ARBA00022553"/>
    </source>
</evidence>
<evidence type="ECO:0000256" key="5">
    <source>
        <dbReference type="SAM" id="Phobius"/>
    </source>
</evidence>
<evidence type="ECO:0000313" key="8">
    <source>
        <dbReference type="Proteomes" id="UP000274920"/>
    </source>
</evidence>
<dbReference type="Gene3D" id="3.30.565.10">
    <property type="entry name" value="Histidine kinase-like ATPase, C-terminal domain"/>
    <property type="match status" value="1"/>
</dbReference>
<dbReference type="InterPro" id="IPR003594">
    <property type="entry name" value="HATPase_dom"/>
</dbReference>
<evidence type="ECO:0000256" key="4">
    <source>
        <dbReference type="ARBA" id="ARBA00022777"/>
    </source>
</evidence>
<dbReference type="InterPro" id="IPR050640">
    <property type="entry name" value="Bact_2-comp_sensor_kinase"/>
</dbReference>
<dbReference type="EMBL" id="RHJS01000002">
    <property type="protein sequence ID" value="RRK32981.1"/>
    <property type="molecule type" value="Genomic_DNA"/>
</dbReference>
<dbReference type="InterPro" id="IPR003660">
    <property type="entry name" value="HAMP_dom"/>
</dbReference>
<keyword evidence="8" id="KW-1185">Reference proteome</keyword>
<evidence type="ECO:0000256" key="1">
    <source>
        <dbReference type="ARBA" id="ARBA00004370"/>
    </source>
</evidence>
<keyword evidence="2" id="KW-0597">Phosphoprotein</keyword>
<dbReference type="GO" id="GO:0000155">
    <property type="term" value="F:phosphorelay sensor kinase activity"/>
    <property type="evidence" value="ECO:0007669"/>
    <property type="project" value="InterPro"/>
</dbReference>
<dbReference type="Pfam" id="PF06580">
    <property type="entry name" value="His_kinase"/>
    <property type="match status" value="1"/>
</dbReference>
<protein>
    <submittedName>
        <fullName evidence="7">Sensor histidine kinase</fullName>
    </submittedName>
</protein>
<dbReference type="SMART" id="SM00387">
    <property type="entry name" value="HATPase_c"/>
    <property type="match status" value="1"/>
</dbReference>
<name>A0A426DK08_9FIRM</name>
<feature type="transmembrane region" description="Helical" evidence="5">
    <location>
        <begin position="270"/>
        <end position="291"/>
    </location>
</feature>